<feature type="region of interest" description="Disordered" evidence="2">
    <location>
        <begin position="152"/>
        <end position="194"/>
    </location>
</feature>
<protein>
    <recommendedName>
        <fullName evidence="5">Myosin heavy chain</fullName>
    </recommendedName>
</protein>
<evidence type="ECO:0008006" key="5">
    <source>
        <dbReference type="Google" id="ProtNLM"/>
    </source>
</evidence>
<keyword evidence="1" id="KW-0175">Coiled coil</keyword>
<dbReference type="AlphaFoldDB" id="A0A9P1KB80"/>
<reference evidence="3 4" key="1">
    <citation type="submission" date="2014-02" db="EMBL/GenBank/DDBJ databases">
        <authorList>
            <person name="Genoscope - CEA"/>
        </authorList>
    </citation>
    <scope>NUCLEOTIDE SEQUENCE [LARGE SCALE GENOMIC DNA]</scope>
    <source>
        <strain evidence="3 4">PCC 8005</strain>
    </source>
</reference>
<evidence type="ECO:0000313" key="4">
    <source>
        <dbReference type="Proteomes" id="UP000032946"/>
    </source>
</evidence>
<evidence type="ECO:0000256" key="1">
    <source>
        <dbReference type="SAM" id="Coils"/>
    </source>
</evidence>
<proteinExistence type="predicted"/>
<feature type="compositionally biased region" description="Basic and acidic residues" evidence="2">
    <location>
        <begin position="166"/>
        <end position="193"/>
    </location>
</feature>
<feature type="compositionally biased region" description="Pro residues" evidence="2">
    <location>
        <begin position="39"/>
        <end position="50"/>
    </location>
</feature>
<keyword evidence="4" id="KW-1185">Reference proteome</keyword>
<dbReference type="Proteomes" id="UP000032946">
    <property type="component" value="Chromosome"/>
</dbReference>
<evidence type="ECO:0000313" key="3">
    <source>
        <dbReference type="EMBL" id="CDM92798.1"/>
    </source>
</evidence>
<accession>A0A9P1KB80</accession>
<feature type="coiled-coil region" evidence="1">
    <location>
        <begin position="294"/>
        <end position="335"/>
    </location>
</feature>
<dbReference type="EMBL" id="FO818640">
    <property type="protein sequence ID" value="CDM92798.1"/>
    <property type="molecule type" value="Genomic_DNA"/>
</dbReference>
<feature type="coiled-coil region" evidence="1">
    <location>
        <begin position="207"/>
        <end position="266"/>
    </location>
</feature>
<gene>
    <name evidence="3" type="ORF">ARTHRO_10471</name>
</gene>
<organism evidence="3 4">
    <name type="scientific">Limnospira indica PCC 8005</name>
    <dbReference type="NCBI Taxonomy" id="376219"/>
    <lineage>
        <taxon>Bacteria</taxon>
        <taxon>Bacillati</taxon>
        <taxon>Cyanobacteriota</taxon>
        <taxon>Cyanophyceae</taxon>
        <taxon>Oscillatoriophycideae</taxon>
        <taxon>Oscillatoriales</taxon>
        <taxon>Sirenicapillariaceae</taxon>
        <taxon>Limnospira</taxon>
    </lineage>
</organism>
<feature type="region of interest" description="Disordered" evidence="2">
    <location>
        <begin position="27"/>
        <end position="65"/>
    </location>
</feature>
<name>A0A9P1KB80_9CYAN</name>
<evidence type="ECO:0000256" key="2">
    <source>
        <dbReference type="SAM" id="MobiDB-lite"/>
    </source>
</evidence>
<sequence>MIMAKISDRNTKAEILAAYHELQKEQEALKAEISKSPAAAPPPPPTPPATTPVKTVTPPAQPPKFNKSKLQSTLDNLTILQSSFGGVISELSDQLTSEATRLQELRNGVAEAEQHLLELHNIESISDDTLDVLIEQYHQSFKEFEEELSDRQETLEQEWQGQQATWKKEKEEHQQLVKERNQTETKNRERDQESYQYNLQLERDLDEEQYQQNQAELYQQLEELQQQKQQEWLEKETAIAQREQEHLEVKTKVAEFEQNLEDAIKKGKDMGRNIGNYQAKIKADLWGKEVEGQKQFYELRVKSLSETISNQENRIQSISKQLDSALKQVQDLAVKAIEGSSNSNSFQAMKEIALEQAKNQQKGK</sequence>